<dbReference type="SUPFAM" id="SSF63411">
    <property type="entry name" value="LuxS/MPP-like metallohydrolase"/>
    <property type="match status" value="2"/>
</dbReference>
<dbReference type="Pfam" id="PF05193">
    <property type="entry name" value="Peptidase_M16_C"/>
    <property type="match status" value="1"/>
</dbReference>
<proteinExistence type="predicted"/>
<gene>
    <name evidence="3" type="ORF">Pan44_27900</name>
</gene>
<reference evidence="3 4" key="1">
    <citation type="submission" date="2019-02" db="EMBL/GenBank/DDBJ databases">
        <title>Deep-cultivation of Planctomycetes and their phenomic and genomic characterization uncovers novel biology.</title>
        <authorList>
            <person name="Wiegand S."/>
            <person name="Jogler M."/>
            <person name="Boedeker C."/>
            <person name="Pinto D."/>
            <person name="Vollmers J."/>
            <person name="Rivas-Marin E."/>
            <person name="Kohn T."/>
            <person name="Peeters S.H."/>
            <person name="Heuer A."/>
            <person name="Rast P."/>
            <person name="Oberbeckmann S."/>
            <person name="Bunk B."/>
            <person name="Jeske O."/>
            <person name="Meyerdierks A."/>
            <person name="Storesund J.E."/>
            <person name="Kallscheuer N."/>
            <person name="Luecker S."/>
            <person name="Lage O.M."/>
            <person name="Pohl T."/>
            <person name="Merkel B.J."/>
            <person name="Hornburger P."/>
            <person name="Mueller R.-W."/>
            <person name="Bruemmer F."/>
            <person name="Labrenz M."/>
            <person name="Spormann A.M."/>
            <person name="Op den Camp H."/>
            <person name="Overmann J."/>
            <person name="Amann R."/>
            <person name="Jetten M.S.M."/>
            <person name="Mascher T."/>
            <person name="Medema M.H."/>
            <person name="Devos D.P."/>
            <person name="Kaster A.-K."/>
            <person name="Ovreas L."/>
            <person name="Rohde M."/>
            <person name="Galperin M.Y."/>
            <person name="Jogler C."/>
        </authorList>
    </citation>
    <scope>NUCLEOTIDE SEQUENCE [LARGE SCALE GENOMIC DNA]</scope>
    <source>
        <strain evidence="3 4">Pan44</strain>
    </source>
</reference>
<dbReference type="InterPro" id="IPR050361">
    <property type="entry name" value="MPP/UQCRC_Complex"/>
</dbReference>
<dbReference type="OrthoDB" id="9762085at2"/>
<feature type="domain" description="Peptidase M16 C-terminal" evidence="2">
    <location>
        <begin position="168"/>
        <end position="337"/>
    </location>
</feature>
<dbReference type="InParanoid" id="A0A517SF34"/>
<dbReference type="KEGG" id="ccos:Pan44_27900"/>
<evidence type="ECO:0000313" key="3">
    <source>
        <dbReference type="EMBL" id="QDT54754.1"/>
    </source>
</evidence>
<accession>A0A517SF34</accession>
<keyword evidence="4" id="KW-1185">Reference proteome</keyword>
<dbReference type="RefSeq" id="WP_145030588.1">
    <property type="nucleotide sequence ID" value="NZ_CP036271.1"/>
</dbReference>
<feature type="domain" description="Peptidase M16 N-terminal" evidence="1">
    <location>
        <begin position="17"/>
        <end position="160"/>
    </location>
</feature>
<dbReference type="Pfam" id="PF00675">
    <property type="entry name" value="Peptidase_M16"/>
    <property type="match status" value="1"/>
</dbReference>
<organism evidence="3 4">
    <name type="scientific">Caulifigura coniformis</name>
    <dbReference type="NCBI Taxonomy" id="2527983"/>
    <lineage>
        <taxon>Bacteria</taxon>
        <taxon>Pseudomonadati</taxon>
        <taxon>Planctomycetota</taxon>
        <taxon>Planctomycetia</taxon>
        <taxon>Planctomycetales</taxon>
        <taxon>Planctomycetaceae</taxon>
        <taxon>Caulifigura</taxon>
    </lineage>
</organism>
<dbReference type="Gene3D" id="3.30.830.10">
    <property type="entry name" value="Metalloenzyme, LuxS/M16 peptidase-like"/>
    <property type="match status" value="2"/>
</dbReference>
<name>A0A517SF34_9PLAN</name>
<dbReference type="InterPro" id="IPR011765">
    <property type="entry name" value="Pept_M16_N"/>
</dbReference>
<dbReference type="GO" id="GO:0046872">
    <property type="term" value="F:metal ion binding"/>
    <property type="evidence" value="ECO:0007669"/>
    <property type="project" value="InterPro"/>
</dbReference>
<evidence type="ECO:0000259" key="2">
    <source>
        <dbReference type="Pfam" id="PF05193"/>
    </source>
</evidence>
<dbReference type="PANTHER" id="PTHR11851">
    <property type="entry name" value="METALLOPROTEASE"/>
    <property type="match status" value="1"/>
</dbReference>
<evidence type="ECO:0000313" key="4">
    <source>
        <dbReference type="Proteomes" id="UP000315700"/>
    </source>
</evidence>
<dbReference type="InterPro" id="IPR011249">
    <property type="entry name" value="Metalloenz_LuxS/M16"/>
</dbReference>
<dbReference type="PANTHER" id="PTHR11851:SF219">
    <property type="entry name" value="HYPOTHETICAL ZINC PROTEASE"/>
    <property type="match status" value="1"/>
</dbReference>
<sequence>MQLQSIQSFTLPNGFVAVLEEMPDVQSAAFSLLIPAGCIWEKEGVNGAASALGDLTTRGAGSRDNRQLSTDLDNLGVQRSEQVGWNFLSFSGALLAENLLPALDIYADIAQRPHLPEEEFEPVMAGLEQGLLALEDEPQRKLSTELRRRTYHSPWNRPTEGDLADLPNITMDVVREHAARGFRPNGAILGVAGRFDADELKHRITELFGDWPSVAIPDLVPGPRGKAIDHVMHPSTQVQIGLTYPAPPYGDPDYYAAWAAASVLGGGPSARLFTEVREKRGLCYSVQASLNSLKTEGRTMVYAGTTTERAQETLDVILKELWRFNDGIGEDELQRCLARAKSSLIMQQESTSARAASLARDWFHLGRVTTLEEVRDELESLTVHRVLAAAMKYAPTDLTVLTLGPQPLEIRI</sequence>
<protein>
    <submittedName>
        <fullName evidence="3">Peptidase M16 inactive domain protein</fullName>
    </submittedName>
</protein>
<dbReference type="EMBL" id="CP036271">
    <property type="protein sequence ID" value="QDT54754.1"/>
    <property type="molecule type" value="Genomic_DNA"/>
</dbReference>
<evidence type="ECO:0000259" key="1">
    <source>
        <dbReference type="Pfam" id="PF00675"/>
    </source>
</evidence>
<dbReference type="AlphaFoldDB" id="A0A517SF34"/>
<dbReference type="InterPro" id="IPR007863">
    <property type="entry name" value="Peptidase_M16_C"/>
</dbReference>
<dbReference type="Proteomes" id="UP000315700">
    <property type="component" value="Chromosome"/>
</dbReference>